<gene>
    <name evidence="2" type="ORF">GQ55_1G255500</name>
</gene>
<evidence type="ECO:0000313" key="2">
    <source>
        <dbReference type="EMBL" id="PUZ75997.1"/>
    </source>
</evidence>
<evidence type="ECO:0000256" key="1">
    <source>
        <dbReference type="SAM" id="MobiDB-lite"/>
    </source>
</evidence>
<accession>A0A2T7F7D8</accession>
<evidence type="ECO:0000313" key="3">
    <source>
        <dbReference type="Proteomes" id="UP000244336"/>
    </source>
</evidence>
<feature type="region of interest" description="Disordered" evidence="1">
    <location>
        <begin position="81"/>
        <end position="115"/>
    </location>
</feature>
<proteinExistence type="predicted"/>
<keyword evidence="3" id="KW-1185">Reference proteome</keyword>
<dbReference type="EMBL" id="CM009749">
    <property type="protein sequence ID" value="PUZ75997.1"/>
    <property type="molecule type" value="Genomic_DNA"/>
</dbReference>
<reference evidence="2 3" key="1">
    <citation type="submission" date="2018-04" db="EMBL/GenBank/DDBJ databases">
        <title>WGS assembly of Panicum hallii var. hallii HAL2.</title>
        <authorList>
            <person name="Lovell J."/>
            <person name="Jenkins J."/>
            <person name="Lowry D."/>
            <person name="Mamidi S."/>
            <person name="Sreedasyam A."/>
            <person name="Weng X."/>
            <person name="Barry K."/>
            <person name="Bonette J."/>
            <person name="Campitelli B."/>
            <person name="Daum C."/>
            <person name="Gordon S."/>
            <person name="Gould B."/>
            <person name="Lipzen A."/>
            <person name="MacQueen A."/>
            <person name="Palacio-Mejia J."/>
            <person name="Plott C."/>
            <person name="Shakirov E."/>
            <person name="Shu S."/>
            <person name="Yoshinaga Y."/>
            <person name="Zane M."/>
            <person name="Rokhsar D."/>
            <person name="Grimwood J."/>
            <person name="Schmutz J."/>
            <person name="Juenger T."/>
        </authorList>
    </citation>
    <scope>NUCLEOTIDE SEQUENCE [LARGE SCALE GENOMIC DNA]</scope>
    <source>
        <strain evidence="3">cv. HAL2</strain>
    </source>
</reference>
<dbReference type="Proteomes" id="UP000244336">
    <property type="component" value="Chromosome 1"/>
</dbReference>
<dbReference type="Gramene" id="PUZ75997">
    <property type="protein sequence ID" value="PUZ75997"/>
    <property type="gene ID" value="GQ55_1G255500"/>
</dbReference>
<protein>
    <submittedName>
        <fullName evidence="2">Uncharacterized protein</fullName>
    </submittedName>
</protein>
<organism evidence="2 3">
    <name type="scientific">Panicum hallii var. hallii</name>
    <dbReference type="NCBI Taxonomy" id="1504633"/>
    <lineage>
        <taxon>Eukaryota</taxon>
        <taxon>Viridiplantae</taxon>
        <taxon>Streptophyta</taxon>
        <taxon>Embryophyta</taxon>
        <taxon>Tracheophyta</taxon>
        <taxon>Spermatophyta</taxon>
        <taxon>Magnoliopsida</taxon>
        <taxon>Liliopsida</taxon>
        <taxon>Poales</taxon>
        <taxon>Poaceae</taxon>
        <taxon>PACMAD clade</taxon>
        <taxon>Panicoideae</taxon>
        <taxon>Panicodae</taxon>
        <taxon>Paniceae</taxon>
        <taxon>Panicinae</taxon>
        <taxon>Panicum</taxon>
        <taxon>Panicum sect. Panicum</taxon>
    </lineage>
</organism>
<dbReference type="AlphaFoldDB" id="A0A2T7F7D8"/>
<name>A0A2T7F7D8_9POAL</name>
<sequence>MMLMMRNSLRDLTLQLPRPAGRLLRSVRRSGMALVLRSDGVVLPRGPGRRHGPPRQEPQEMVVGASVQGLALERLHASRRLAAARRHQQQQEEEERRHQPPRRLRQWPPRPAATGSCCLEKTAGGHGQRQRGASTWSSFLLTLATDSVAGVNGGAGARSSERRERGWMESCTCVVGAMSKW</sequence>